<evidence type="ECO:0000256" key="4">
    <source>
        <dbReference type="ARBA" id="ARBA00022989"/>
    </source>
</evidence>
<keyword evidence="3 6" id="KW-0812">Transmembrane</keyword>
<proteinExistence type="predicted"/>
<evidence type="ECO:0000256" key="2">
    <source>
        <dbReference type="ARBA" id="ARBA00022475"/>
    </source>
</evidence>
<evidence type="ECO:0000256" key="3">
    <source>
        <dbReference type="ARBA" id="ARBA00022692"/>
    </source>
</evidence>
<dbReference type="Pfam" id="PF01810">
    <property type="entry name" value="LysE"/>
    <property type="match status" value="1"/>
</dbReference>
<evidence type="ECO:0000313" key="7">
    <source>
        <dbReference type="EMBL" id="TKI06974.1"/>
    </source>
</evidence>
<dbReference type="PIRSF" id="PIRSF006324">
    <property type="entry name" value="LeuE"/>
    <property type="match status" value="1"/>
</dbReference>
<dbReference type="PANTHER" id="PTHR30086">
    <property type="entry name" value="ARGININE EXPORTER PROTEIN ARGO"/>
    <property type="match status" value="1"/>
</dbReference>
<comment type="subcellular location">
    <subcellularLocation>
        <location evidence="1">Cell membrane</location>
        <topology evidence="1">Multi-pass membrane protein</topology>
    </subcellularLocation>
</comment>
<keyword evidence="5 6" id="KW-0472">Membrane</keyword>
<comment type="caution">
    <text evidence="7">The sequence shown here is derived from an EMBL/GenBank/DDBJ whole genome shotgun (WGS) entry which is preliminary data.</text>
</comment>
<keyword evidence="8" id="KW-1185">Reference proteome</keyword>
<feature type="transmembrane region" description="Helical" evidence="6">
    <location>
        <begin position="151"/>
        <end position="177"/>
    </location>
</feature>
<dbReference type="PANTHER" id="PTHR30086:SF20">
    <property type="entry name" value="ARGININE EXPORTER PROTEIN ARGO-RELATED"/>
    <property type="match status" value="1"/>
</dbReference>
<feature type="transmembrane region" description="Helical" evidence="6">
    <location>
        <begin position="41"/>
        <end position="65"/>
    </location>
</feature>
<dbReference type="RefSeq" id="WP_136989723.1">
    <property type="nucleotide sequence ID" value="NZ_SZPQ01000009.1"/>
</dbReference>
<dbReference type="EMBL" id="SZPQ01000009">
    <property type="protein sequence ID" value="TKI06974.1"/>
    <property type="molecule type" value="Genomic_DNA"/>
</dbReference>
<feature type="transmembrane region" description="Helical" evidence="6">
    <location>
        <begin position="71"/>
        <end position="89"/>
    </location>
</feature>
<evidence type="ECO:0000256" key="1">
    <source>
        <dbReference type="ARBA" id="ARBA00004651"/>
    </source>
</evidence>
<evidence type="ECO:0000256" key="6">
    <source>
        <dbReference type="SAM" id="Phobius"/>
    </source>
</evidence>
<reference evidence="7 8" key="1">
    <citation type="submission" date="2019-04" db="EMBL/GenBank/DDBJ databases">
        <authorList>
            <person name="Li M."/>
            <person name="Gao C."/>
        </authorList>
    </citation>
    <scope>NUCLEOTIDE SEQUENCE [LARGE SCALE GENOMIC DNA]</scope>
    <source>
        <strain evidence="7 8">BGMRC 2031</strain>
    </source>
</reference>
<keyword evidence="4 6" id="KW-1133">Transmembrane helix</keyword>
<evidence type="ECO:0000256" key="5">
    <source>
        <dbReference type="ARBA" id="ARBA00023136"/>
    </source>
</evidence>
<sequence length="211" mass="22857">MPETHAIISLLVTSFVFAFIPGPALLYTAAQTLSRGRRSGLMAALGLHLGGYMHVIAAASGLTLLLRTVPVMYMGVKFAGAAYLMWLGIQMFRRRSQAEHAPVVKGAKPAKRAFLESMTVEMLNPKTAIFYLAFLPQFINLASGYPAWLQFAVLGCAVNVIFSSADIVCVLTASVVMSTLGKSNRSQRIMQKLGGMTFMGLGMHLALQRVK</sequence>
<dbReference type="Proteomes" id="UP000305202">
    <property type="component" value="Unassembled WGS sequence"/>
</dbReference>
<keyword evidence="2" id="KW-1003">Cell membrane</keyword>
<organism evidence="7 8">
    <name type="scientific">Martelella alba</name>
    <dbReference type="NCBI Taxonomy" id="2590451"/>
    <lineage>
        <taxon>Bacteria</taxon>
        <taxon>Pseudomonadati</taxon>
        <taxon>Pseudomonadota</taxon>
        <taxon>Alphaproteobacteria</taxon>
        <taxon>Hyphomicrobiales</taxon>
        <taxon>Aurantimonadaceae</taxon>
        <taxon>Martelella</taxon>
    </lineage>
</organism>
<dbReference type="InterPro" id="IPR001123">
    <property type="entry name" value="LeuE-type"/>
</dbReference>
<feature type="transmembrane region" description="Helical" evidence="6">
    <location>
        <begin position="128"/>
        <end position="145"/>
    </location>
</feature>
<gene>
    <name evidence="7" type="ORF">FCN80_08490</name>
</gene>
<protein>
    <submittedName>
        <fullName evidence="7">LysE family translocator</fullName>
    </submittedName>
</protein>
<evidence type="ECO:0000313" key="8">
    <source>
        <dbReference type="Proteomes" id="UP000305202"/>
    </source>
</evidence>
<accession>A0ABY2SNV3</accession>
<name>A0ABY2SNV3_9HYPH</name>
<feature type="transmembrane region" description="Helical" evidence="6">
    <location>
        <begin position="6"/>
        <end position="29"/>
    </location>
</feature>